<protein>
    <submittedName>
        <fullName evidence="1">Uncharacterized protein</fullName>
    </submittedName>
</protein>
<organism evidence="1 2">
    <name type="scientific">Rhodopirellula baltica SWK14</name>
    <dbReference type="NCBI Taxonomy" id="993516"/>
    <lineage>
        <taxon>Bacteria</taxon>
        <taxon>Pseudomonadati</taxon>
        <taxon>Planctomycetota</taxon>
        <taxon>Planctomycetia</taxon>
        <taxon>Pirellulales</taxon>
        <taxon>Pirellulaceae</taxon>
        <taxon>Rhodopirellula</taxon>
    </lineage>
</organism>
<dbReference type="Proteomes" id="UP000010959">
    <property type="component" value="Unassembled WGS sequence"/>
</dbReference>
<dbReference type="EMBL" id="AMWG01000021">
    <property type="protein sequence ID" value="ELP35007.1"/>
    <property type="molecule type" value="Genomic_DNA"/>
</dbReference>
<reference evidence="1 2" key="1">
    <citation type="journal article" date="2013" name="Mar. Genomics">
        <title>Expression of sulfatases in Rhodopirellula baltica and the diversity of sulfatases in the genus Rhodopirellula.</title>
        <authorList>
            <person name="Wegner C.E."/>
            <person name="Richter-Heitmann T."/>
            <person name="Klindworth A."/>
            <person name="Klockow C."/>
            <person name="Richter M."/>
            <person name="Achstetter T."/>
            <person name="Glockner F.O."/>
            <person name="Harder J."/>
        </authorList>
    </citation>
    <scope>NUCLEOTIDE SEQUENCE [LARGE SCALE GENOMIC DNA]</scope>
    <source>
        <strain evidence="1 2">SWK14</strain>
    </source>
</reference>
<proteinExistence type="predicted"/>
<gene>
    <name evidence="1" type="ORF">RBSWK_01007</name>
</gene>
<dbReference type="AlphaFoldDB" id="L7CN21"/>
<accession>L7CN21</accession>
<evidence type="ECO:0000313" key="2">
    <source>
        <dbReference type="Proteomes" id="UP000010959"/>
    </source>
</evidence>
<name>L7CN21_RHOBT</name>
<comment type="caution">
    <text evidence="1">The sequence shown here is derived from an EMBL/GenBank/DDBJ whole genome shotgun (WGS) entry which is preliminary data.</text>
</comment>
<evidence type="ECO:0000313" key="1">
    <source>
        <dbReference type="EMBL" id="ELP35007.1"/>
    </source>
</evidence>
<sequence length="41" mass="4644">MREEEKGGESCRLRVLNEWGADFLGSLPRKDCGGFVRDAMK</sequence>